<keyword evidence="1" id="KW-1133">Transmembrane helix</keyword>
<evidence type="ECO:0000256" key="1">
    <source>
        <dbReference type="SAM" id="Phobius"/>
    </source>
</evidence>
<keyword evidence="1" id="KW-0812">Transmembrane</keyword>
<keyword evidence="1" id="KW-0472">Membrane</keyword>
<keyword evidence="3" id="KW-1185">Reference proteome</keyword>
<protein>
    <recommendedName>
        <fullName evidence="4">Integral membrane protein</fullName>
    </recommendedName>
</protein>
<organism evidence="2 3">
    <name type="scientific">Arsenicicoccus piscis</name>
    <dbReference type="NCBI Taxonomy" id="673954"/>
    <lineage>
        <taxon>Bacteria</taxon>
        <taxon>Bacillati</taxon>
        <taxon>Actinomycetota</taxon>
        <taxon>Actinomycetes</taxon>
        <taxon>Micrococcales</taxon>
        <taxon>Intrasporangiaceae</taxon>
        <taxon>Arsenicicoccus</taxon>
    </lineage>
</organism>
<evidence type="ECO:0008006" key="4">
    <source>
        <dbReference type="Google" id="ProtNLM"/>
    </source>
</evidence>
<accession>A0ABQ6HTI9</accession>
<feature type="transmembrane region" description="Helical" evidence="1">
    <location>
        <begin position="47"/>
        <end position="65"/>
    </location>
</feature>
<dbReference type="Proteomes" id="UP001157109">
    <property type="component" value="Unassembled WGS sequence"/>
</dbReference>
<proteinExistence type="predicted"/>
<gene>
    <name evidence="2" type="ORF">GCM10025862_37230</name>
</gene>
<evidence type="ECO:0000313" key="3">
    <source>
        <dbReference type="Proteomes" id="UP001157109"/>
    </source>
</evidence>
<evidence type="ECO:0000313" key="2">
    <source>
        <dbReference type="EMBL" id="GMA21702.1"/>
    </source>
</evidence>
<name>A0ABQ6HTI9_9MICO</name>
<sequence>MVVIAVVVGLAAFLARRLPAQYAVGVGITWGLVWVAVARFTDQPQSTAVGVVAAAAALATVALYLRSRAATTATSATARELPAR</sequence>
<dbReference type="EMBL" id="BSUJ01000001">
    <property type="protein sequence ID" value="GMA21702.1"/>
    <property type="molecule type" value="Genomic_DNA"/>
</dbReference>
<reference evidence="3" key="1">
    <citation type="journal article" date="2019" name="Int. J. Syst. Evol. Microbiol.">
        <title>The Global Catalogue of Microorganisms (GCM) 10K type strain sequencing project: providing services to taxonomists for standard genome sequencing and annotation.</title>
        <authorList>
            <consortium name="The Broad Institute Genomics Platform"/>
            <consortium name="The Broad Institute Genome Sequencing Center for Infectious Disease"/>
            <person name="Wu L."/>
            <person name="Ma J."/>
        </authorList>
    </citation>
    <scope>NUCLEOTIDE SEQUENCE [LARGE SCALE GENOMIC DNA]</scope>
    <source>
        <strain evidence="3">NBRC 105830</strain>
    </source>
</reference>
<comment type="caution">
    <text evidence="2">The sequence shown here is derived from an EMBL/GenBank/DDBJ whole genome shotgun (WGS) entry which is preliminary data.</text>
</comment>